<dbReference type="SUPFAM" id="SSF54928">
    <property type="entry name" value="RNA-binding domain, RBD"/>
    <property type="match status" value="1"/>
</dbReference>
<proteinExistence type="predicted"/>
<comment type="caution">
    <text evidence="4">The sequence shown here is derived from an EMBL/GenBank/DDBJ whole genome shotgun (WGS) entry which is preliminary data.</text>
</comment>
<feature type="domain" description="RRM" evidence="3">
    <location>
        <begin position="69"/>
        <end position="147"/>
    </location>
</feature>
<dbReference type="AlphaFoldDB" id="A0AAP0BPB8"/>
<evidence type="ECO:0000313" key="4">
    <source>
        <dbReference type="EMBL" id="KAK8946388.1"/>
    </source>
</evidence>
<dbReference type="Proteomes" id="UP001418222">
    <property type="component" value="Unassembled WGS sequence"/>
</dbReference>
<reference evidence="4 5" key="1">
    <citation type="journal article" date="2022" name="Nat. Plants">
        <title>Genomes of leafy and leafless Platanthera orchids illuminate the evolution of mycoheterotrophy.</title>
        <authorList>
            <person name="Li M.H."/>
            <person name="Liu K.W."/>
            <person name="Li Z."/>
            <person name="Lu H.C."/>
            <person name="Ye Q.L."/>
            <person name="Zhang D."/>
            <person name="Wang J.Y."/>
            <person name="Li Y.F."/>
            <person name="Zhong Z.M."/>
            <person name="Liu X."/>
            <person name="Yu X."/>
            <person name="Liu D.K."/>
            <person name="Tu X.D."/>
            <person name="Liu B."/>
            <person name="Hao Y."/>
            <person name="Liao X.Y."/>
            <person name="Jiang Y.T."/>
            <person name="Sun W.H."/>
            <person name="Chen J."/>
            <person name="Chen Y.Q."/>
            <person name="Ai Y."/>
            <person name="Zhai J.W."/>
            <person name="Wu S.S."/>
            <person name="Zhou Z."/>
            <person name="Hsiao Y.Y."/>
            <person name="Wu W.L."/>
            <person name="Chen Y.Y."/>
            <person name="Lin Y.F."/>
            <person name="Hsu J.L."/>
            <person name="Li C.Y."/>
            <person name="Wang Z.W."/>
            <person name="Zhao X."/>
            <person name="Zhong W.Y."/>
            <person name="Ma X.K."/>
            <person name="Ma L."/>
            <person name="Huang J."/>
            <person name="Chen G.Z."/>
            <person name="Huang M.Z."/>
            <person name="Huang L."/>
            <person name="Peng D.H."/>
            <person name="Luo Y.B."/>
            <person name="Zou S.Q."/>
            <person name="Chen S.P."/>
            <person name="Lan S."/>
            <person name="Tsai W.C."/>
            <person name="Van de Peer Y."/>
            <person name="Liu Z.J."/>
        </authorList>
    </citation>
    <scope>NUCLEOTIDE SEQUENCE [LARGE SCALE GENOMIC DNA]</scope>
    <source>
        <strain evidence="4">Lor287</strain>
    </source>
</reference>
<protein>
    <recommendedName>
        <fullName evidence="3">RRM domain-containing protein</fullName>
    </recommendedName>
</protein>
<dbReference type="GO" id="GO:0003723">
    <property type="term" value="F:RNA binding"/>
    <property type="evidence" value="ECO:0007669"/>
    <property type="project" value="UniProtKB-UniRule"/>
</dbReference>
<keyword evidence="5" id="KW-1185">Reference proteome</keyword>
<keyword evidence="1 2" id="KW-0694">RNA-binding</keyword>
<dbReference type="EMBL" id="JBBWWQ010000005">
    <property type="protein sequence ID" value="KAK8946388.1"/>
    <property type="molecule type" value="Genomic_DNA"/>
</dbReference>
<organism evidence="4 5">
    <name type="scientific">Platanthera zijinensis</name>
    <dbReference type="NCBI Taxonomy" id="2320716"/>
    <lineage>
        <taxon>Eukaryota</taxon>
        <taxon>Viridiplantae</taxon>
        <taxon>Streptophyta</taxon>
        <taxon>Embryophyta</taxon>
        <taxon>Tracheophyta</taxon>
        <taxon>Spermatophyta</taxon>
        <taxon>Magnoliopsida</taxon>
        <taxon>Liliopsida</taxon>
        <taxon>Asparagales</taxon>
        <taxon>Orchidaceae</taxon>
        <taxon>Orchidoideae</taxon>
        <taxon>Orchideae</taxon>
        <taxon>Orchidinae</taxon>
        <taxon>Platanthera</taxon>
    </lineage>
</organism>
<evidence type="ECO:0000313" key="5">
    <source>
        <dbReference type="Proteomes" id="UP001418222"/>
    </source>
</evidence>
<dbReference type="PANTHER" id="PTHR48027">
    <property type="entry name" value="HETEROGENEOUS NUCLEAR RIBONUCLEOPROTEIN 87F-RELATED"/>
    <property type="match status" value="1"/>
</dbReference>
<sequence length="161" mass="17796">MAVCSLCLLPSVISARRYPLINPTRAHFSTSTNHFATATGDLHGSALRISQIRAAAAHLPVDEENPPSSRIFVKGLSRTTSEGYLLKQFSPFGEISKVKIVTSRGSKESLGMAYIWYSCKESAELALKEMNGKFVDGRFIAVMISRPEAPTKHTKFVPYRF</sequence>
<accession>A0AAP0BPB8</accession>
<gene>
    <name evidence="4" type="ORF">KSP39_PZI006756</name>
</gene>
<dbReference type="Gene3D" id="3.30.70.330">
    <property type="match status" value="1"/>
</dbReference>
<dbReference type="InterPro" id="IPR012677">
    <property type="entry name" value="Nucleotide-bd_a/b_plait_sf"/>
</dbReference>
<dbReference type="Pfam" id="PF00076">
    <property type="entry name" value="RRM_1"/>
    <property type="match status" value="1"/>
</dbReference>
<evidence type="ECO:0000256" key="2">
    <source>
        <dbReference type="PROSITE-ProRule" id="PRU00176"/>
    </source>
</evidence>
<dbReference type="InterPro" id="IPR000504">
    <property type="entry name" value="RRM_dom"/>
</dbReference>
<dbReference type="SMART" id="SM00360">
    <property type="entry name" value="RRM"/>
    <property type="match status" value="1"/>
</dbReference>
<evidence type="ECO:0000256" key="1">
    <source>
        <dbReference type="ARBA" id="ARBA00022884"/>
    </source>
</evidence>
<evidence type="ECO:0000259" key="3">
    <source>
        <dbReference type="PROSITE" id="PS50102"/>
    </source>
</evidence>
<dbReference type="InterPro" id="IPR035979">
    <property type="entry name" value="RBD_domain_sf"/>
</dbReference>
<dbReference type="InterPro" id="IPR052462">
    <property type="entry name" value="SLIRP/GR-RBP-like"/>
</dbReference>
<dbReference type="PROSITE" id="PS50102">
    <property type="entry name" value="RRM"/>
    <property type="match status" value="1"/>
</dbReference>
<dbReference type="CDD" id="cd00590">
    <property type="entry name" value="RRM_SF"/>
    <property type="match status" value="1"/>
</dbReference>
<name>A0AAP0BPB8_9ASPA</name>